<dbReference type="AlphaFoldDB" id="A0A7M4E662"/>
<dbReference type="Gene3D" id="3.10.100.10">
    <property type="entry name" value="Mannose-Binding Protein A, subunit A"/>
    <property type="match status" value="1"/>
</dbReference>
<dbReference type="PROSITE" id="PS51257">
    <property type="entry name" value="PROKAR_LIPOPROTEIN"/>
    <property type="match status" value="1"/>
</dbReference>
<dbReference type="Ensembl" id="ENSCPRT00005005731.1">
    <property type="protein sequence ID" value="ENSCPRP00005004901.1"/>
    <property type="gene ID" value="ENSCPRG00005003525.1"/>
</dbReference>
<dbReference type="InterPro" id="IPR016186">
    <property type="entry name" value="C-type_lectin-like/link_sf"/>
</dbReference>
<protein>
    <recommendedName>
        <fullName evidence="4">C-type lectin domain-containing protein</fullName>
    </recommendedName>
</protein>
<reference evidence="2" key="1">
    <citation type="submission" date="2025-08" db="UniProtKB">
        <authorList>
            <consortium name="Ensembl"/>
        </authorList>
    </citation>
    <scope>IDENTIFICATION</scope>
</reference>
<name>A0A7M4E662_CROPO</name>
<feature type="chain" id="PRO_5029583098" description="C-type lectin domain-containing protein" evidence="1">
    <location>
        <begin position="22"/>
        <end position="91"/>
    </location>
</feature>
<evidence type="ECO:0000313" key="2">
    <source>
        <dbReference type="Ensembl" id="ENSCPRP00005004901.1"/>
    </source>
</evidence>
<keyword evidence="3" id="KW-1185">Reference proteome</keyword>
<feature type="signal peptide" evidence="1">
    <location>
        <begin position="1"/>
        <end position="21"/>
    </location>
</feature>
<keyword evidence="1" id="KW-0732">Signal</keyword>
<sequence length="91" mass="10295">MGRLTVAVLLMMQSCIELQLAVFRVLSLCSPGWLAFKGSCYKISRESKPWGMAQQICELSSLGAHLVDIKTEEENERLRTSLPQKFLYFAP</sequence>
<dbReference type="SUPFAM" id="SSF56436">
    <property type="entry name" value="C-type lectin-like"/>
    <property type="match status" value="1"/>
</dbReference>
<evidence type="ECO:0000256" key="1">
    <source>
        <dbReference type="SAM" id="SignalP"/>
    </source>
</evidence>
<evidence type="ECO:0000313" key="3">
    <source>
        <dbReference type="Proteomes" id="UP000594220"/>
    </source>
</evidence>
<accession>A0A7M4E662</accession>
<proteinExistence type="predicted"/>
<dbReference type="InterPro" id="IPR016187">
    <property type="entry name" value="CTDL_fold"/>
</dbReference>
<dbReference type="Proteomes" id="UP000594220">
    <property type="component" value="Unplaced"/>
</dbReference>
<organism evidence="2 3">
    <name type="scientific">Crocodylus porosus</name>
    <name type="common">Saltwater crocodile</name>
    <name type="synonym">Estuarine crocodile</name>
    <dbReference type="NCBI Taxonomy" id="8502"/>
    <lineage>
        <taxon>Eukaryota</taxon>
        <taxon>Metazoa</taxon>
        <taxon>Chordata</taxon>
        <taxon>Craniata</taxon>
        <taxon>Vertebrata</taxon>
        <taxon>Euteleostomi</taxon>
        <taxon>Archelosauria</taxon>
        <taxon>Archosauria</taxon>
        <taxon>Crocodylia</taxon>
        <taxon>Longirostres</taxon>
        <taxon>Crocodylidae</taxon>
        <taxon>Crocodylus</taxon>
    </lineage>
</organism>
<reference evidence="2" key="2">
    <citation type="submission" date="2025-09" db="UniProtKB">
        <authorList>
            <consortium name="Ensembl"/>
        </authorList>
    </citation>
    <scope>IDENTIFICATION</scope>
</reference>
<evidence type="ECO:0008006" key="4">
    <source>
        <dbReference type="Google" id="ProtNLM"/>
    </source>
</evidence>
<dbReference type="GeneTree" id="ENSGT00960000187527"/>